<evidence type="ECO:0000256" key="6">
    <source>
        <dbReference type="ARBA" id="ARBA00023136"/>
    </source>
</evidence>
<dbReference type="InterPro" id="IPR043149">
    <property type="entry name" value="TagF_N"/>
</dbReference>
<comment type="subcellular location">
    <subcellularLocation>
        <location evidence="1">Cell membrane</location>
        <topology evidence="1">Peripheral membrane protein</topology>
    </subcellularLocation>
</comment>
<keyword evidence="3" id="KW-1003">Cell membrane</keyword>
<organism evidence="8 9">
    <name type="scientific">Glycomyces paridis</name>
    <dbReference type="NCBI Taxonomy" id="2126555"/>
    <lineage>
        <taxon>Bacteria</taxon>
        <taxon>Bacillati</taxon>
        <taxon>Actinomycetota</taxon>
        <taxon>Actinomycetes</taxon>
        <taxon>Glycomycetales</taxon>
        <taxon>Glycomycetaceae</taxon>
        <taxon>Glycomyces</taxon>
    </lineage>
</organism>
<evidence type="ECO:0000256" key="2">
    <source>
        <dbReference type="ARBA" id="ARBA00010488"/>
    </source>
</evidence>
<dbReference type="InterPro" id="IPR029044">
    <property type="entry name" value="Nucleotide-diphossugar_trans"/>
</dbReference>
<dbReference type="GO" id="GO:0005886">
    <property type="term" value="C:plasma membrane"/>
    <property type="evidence" value="ECO:0007669"/>
    <property type="project" value="UniProtKB-SubCell"/>
</dbReference>
<dbReference type="InterPro" id="IPR001173">
    <property type="entry name" value="Glyco_trans_2-like"/>
</dbReference>
<dbReference type="Pfam" id="PF00535">
    <property type="entry name" value="Glycos_transf_2"/>
    <property type="match status" value="1"/>
</dbReference>
<evidence type="ECO:0000313" key="9">
    <source>
        <dbReference type="Proteomes" id="UP000305792"/>
    </source>
</evidence>
<dbReference type="PANTHER" id="PTHR37316:SF3">
    <property type="entry name" value="TEICHOIC ACID GLYCEROL-PHOSPHATE TRANSFERASE"/>
    <property type="match status" value="1"/>
</dbReference>
<dbReference type="Pfam" id="PF04464">
    <property type="entry name" value="Glyphos_transf"/>
    <property type="match status" value="1"/>
</dbReference>
<dbReference type="OrthoDB" id="8549922at2"/>
<dbReference type="EMBL" id="STGX01000001">
    <property type="protein sequence ID" value="THV31969.1"/>
    <property type="molecule type" value="Genomic_DNA"/>
</dbReference>
<evidence type="ECO:0000256" key="3">
    <source>
        <dbReference type="ARBA" id="ARBA00022475"/>
    </source>
</evidence>
<evidence type="ECO:0000256" key="5">
    <source>
        <dbReference type="ARBA" id="ARBA00022944"/>
    </source>
</evidence>
<gene>
    <name evidence="8" type="ORF">E9998_00465</name>
</gene>
<name>A0A4S8PUG0_9ACTN</name>
<feature type="domain" description="Glycosyltransferase 2-like" evidence="7">
    <location>
        <begin position="5"/>
        <end position="165"/>
    </location>
</feature>
<dbReference type="PANTHER" id="PTHR37316">
    <property type="entry name" value="TEICHOIC ACID GLYCEROL-PHOSPHATE PRIMASE"/>
    <property type="match status" value="1"/>
</dbReference>
<dbReference type="InterPro" id="IPR043148">
    <property type="entry name" value="TagF_C"/>
</dbReference>
<dbReference type="InterPro" id="IPR007554">
    <property type="entry name" value="Glycerophosphate_synth"/>
</dbReference>
<keyword evidence="4 8" id="KW-0808">Transferase</keyword>
<dbReference type="SUPFAM" id="SSF53756">
    <property type="entry name" value="UDP-Glycosyltransferase/glycogen phosphorylase"/>
    <property type="match status" value="1"/>
</dbReference>
<dbReference type="RefSeq" id="WP_136527746.1">
    <property type="nucleotide sequence ID" value="NZ_STGX01000001.1"/>
</dbReference>
<accession>A0A4S8PUG0</accession>
<dbReference type="Gene3D" id="3.40.50.11820">
    <property type="match status" value="1"/>
</dbReference>
<protein>
    <submittedName>
        <fullName evidence="8">Glycosyltransferase</fullName>
    </submittedName>
</protein>
<proteinExistence type="inferred from homology"/>
<evidence type="ECO:0000313" key="8">
    <source>
        <dbReference type="EMBL" id="THV31969.1"/>
    </source>
</evidence>
<dbReference type="Gene3D" id="3.40.50.12580">
    <property type="match status" value="1"/>
</dbReference>
<dbReference type="GO" id="GO:0019350">
    <property type="term" value="P:teichoic acid biosynthetic process"/>
    <property type="evidence" value="ECO:0007669"/>
    <property type="project" value="UniProtKB-KW"/>
</dbReference>
<dbReference type="CDD" id="cd00761">
    <property type="entry name" value="Glyco_tranf_GTA_type"/>
    <property type="match status" value="1"/>
</dbReference>
<reference evidence="8 9" key="1">
    <citation type="journal article" date="2018" name="Int. J. Syst. Evol. Microbiol.">
        <title>Glycomyces paridis sp. nov., isolated from the medicinal plant Paris polyphylla.</title>
        <authorList>
            <person name="Fang X.M."/>
            <person name="Bai J.L."/>
            <person name="Su J."/>
            <person name="Zhao L.L."/>
            <person name="Liu H.Y."/>
            <person name="Ma B.P."/>
            <person name="Zhang Y.Q."/>
            <person name="Yu L.Y."/>
        </authorList>
    </citation>
    <scope>NUCLEOTIDE SEQUENCE [LARGE SCALE GENOMIC DNA]</scope>
    <source>
        <strain evidence="8 9">CPCC 204357</strain>
    </source>
</reference>
<dbReference type="AlphaFoldDB" id="A0A4S8PUG0"/>
<keyword evidence="9" id="KW-1185">Reference proteome</keyword>
<sequence length="1147" mass="128045">MVQLSVVIPYYNVEAYFEEALQSLADQSLRDLEVIMVDDGSPDASIEIAKRFAANDPRFKLVVQENGGLGHARNTGAEAATGKYLAFVDSDDVIPHFAYKLIVDTMERTGSQIGAGNVRRIKSTGASSSPMHGKAFAATKLRTTLKQHPALLRDMTAWNKVYRRDFWEANELRFPAGVLFEDAPATIPAYALADSIDVLETSIYYWRVREGGAPSITQRTTDGKNIADRIATTRMVSDFFERQGERELKDGYDDMAIRHHLKLILKSISQAEPDVQRAFGEDAKAYLGTVSEEVIRKLPRHLRISCRILRDGSVDELLTGLDAPISASKIPSPRSLLRKITELPVRANLHAVVWEDGRLAIRGSVAPTSPAHPATWNPSRRVMWLRNSKNRAFQMLPSTTTARVRPKRLDGKSDRHVVSTEFEALLDPAKLQQDGRWEEGVWHVALGVVDQLGVHKGGMAAGSGLGTLELEPRWLDDRFRMVPVLSGGRLIVKIDRPTVVLLGCDFEGTDLVLRGEIHDKVAAAKGALTFGRTRGNPAHSVEVDLDGEGDSRSFRAVVAARDLLDAFGGVAIAPIGGITDRMYIELNYDEQRRELLVGNDVTGAHTTLRDATLAVDVTPTRYVRLSGRPPLPFVTDLRLTDGGTVVLTGEGALAPEDRIVLQLRGQQEQHPFEVEADGQGWSGELAANAVTSLAGTVALIPGVWDLLLETRDANGDKRTTNLALVSQAEARLPIKATVDGRDITACRHGIDQGFIRTGPFVEASEQAPAGPEWLQRFFYPQLRRQRPLREAVFYDCFYGRQYSDSPRAVYERLVEREAPLEHYWSVQNRQFEVPAPATGVTYGSRAWYEALATSKYIVTNTHLPNWFQRREGQIVVQTWHGTPLKKIAFDVPDLKTADPDYLKKIALEIPNWSYLVSPNEFCTEQLPKAFRYEGPVLETGYPRNDVFYQGDTEALRARLVKLLGLPADKKLVLYAPTWRDNEFYGRGRYKFTSPFDFDAAKRALGDEYVMLVRRHPNIVDPVPGAGEGFVWDVSMYPDVAELLAVSDALITDYSSLMFDFANTGRPMLFYAYDLDDYRDNLRGFYFDFESTVPGPILRTTEDTVAALKDLPAVAEAHTERYGEFRRRFCGPEDGHAADRLIDRVFGE</sequence>
<comment type="caution">
    <text evidence="8">The sequence shown here is derived from an EMBL/GenBank/DDBJ whole genome shotgun (WGS) entry which is preliminary data.</text>
</comment>
<evidence type="ECO:0000256" key="1">
    <source>
        <dbReference type="ARBA" id="ARBA00004202"/>
    </source>
</evidence>
<comment type="similarity">
    <text evidence="2">Belongs to the CDP-glycerol glycerophosphotransferase family.</text>
</comment>
<dbReference type="InterPro" id="IPR051612">
    <property type="entry name" value="Teichoic_Acid_Biosynth"/>
</dbReference>
<keyword evidence="5" id="KW-0777">Teichoic acid biosynthesis</keyword>
<evidence type="ECO:0000259" key="7">
    <source>
        <dbReference type="Pfam" id="PF00535"/>
    </source>
</evidence>
<dbReference type="Proteomes" id="UP000305792">
    <property type="component" value="Unassembled WGS sequence"/>
</dbReference>
<dbReference type="Gene3D" id="3.90.550.10">
    <property type="entry name" value="Spore Coat Polysaccharide Biosynthesis Protein SpsA, Chain A"/>
    <property type="match status" value="1"/>
</dbReference>
<keyword evidence="6" id="KW-0472">Membrane</keyword>
<dbReference type="GO" id="GO:0047355">
    <property type="term" value="F:CDP-glycerol glycerophosphotransferase activity"/>
    <property type="evidence" value="ECO:0007669"/>
    <property type="project" value="InterPro"/>
</dbReference>
<dbReference type="SUPFAM" id="SSF53448">
    <property type="entry name" value="Nucleotide-diphospho-sugar transferases"/>
    <property type="match status" value="1"/>
</dbReference>
<evidence type="ECO:0000256" key="4">
    <source>
        <dbReference type="ARBA" id="ARBA00022679"/>
    </source>
</evidence>